<protein>
    <submittedName>
        <fullName evidence="1">Uncharacterized protein</fullName>
    </submittedName>
</protein>
<dbReference type="EMBL" id="DUZY01000004">
    <property type="protein sequence ID" value="DAD37636.1"/>
    <property type="molecule type" value="Genomic_DNA"/>
</dbReference>
<proteinExistence type="predicted"/>
<dbReference type="Proteomes" id="UP000607653">
    <property type="component" value="Unassembled WGS sequence"/>
</dbReference>
<dbReference type="AlphaFoldDB" id="A0A822Z3S5"/>
<evidence type="ECO:0000313" key="1">
    <source>
        <dbReference type="EMBL" id="DAD37636.1"/>
    </source>
</evidence>
<organism evidence="1 2">
    <name type="scientific">Nelumbo nucifera</name>
    <name type="common">Sacred lotus</name>
    <dbReference type="NCBI Taxonomy" id="4432"/>
    <lineage>
        <taxon>Eukaryota</taxon>
        <taxon>Viridiplantae</taxon>
        <taxon>Streptophyta</taxon>
        <taxon>Embryophyta</taxon>
        <taxon>Tracheophyta</taxon>
        <taxon>Spermatophyta</taxon>
        <taxon>Magnoliopsida</taxon>
        <taxon>Proteales</taxon>
        <taxon>Nelumbonaceae</taxon>
        <taxon>Nelumbo</taxon>
    </lineage>
</organism>
<keyword evidence="2" id="KW-1185">Reference proteome</keyword>
<name>A0A822Z3S5_NELNU</name>
<sequence>MGPTPHCFEYGAKDLYMRLDGSSEMAGAECILSWNCRLEFIVLWKEGFVDCYLTD</sequence>
<gene>
    <name evidence="1" type="ORF">HUJ06_008277</name>
</gene>
<comment type="caution">
    <text evidence="1">The sequence shown here is derived from an EMBL/GenBank/DDBJ whole genome shotgun (WGS) entry which is preliminary data.</text>
</comment>
<accession>A0A822Z3S5</accession>
<reference evidence="1 2" key="1">
    <citation type="journal article" date="2020" name="Mol. Biol. Evol.">
        <title>Distinct Expression and Methylation Patterns for Genes with Different Fates following a Single Whole-Genome Duplication in Flowering Plants.</title>
        <authorList>
            <person name="Shi T."/>
            <person name="Rahmani R.S."/>
            <person name="Gugger P.F."/>
            <person name="Wang M."/>
            <person name="Li H."/>
            <person name="Zhang Y."/>
            <person name="Li Z."/>
            <person name="Wang Q."/>
            <person name="Van de Peer Y."/>
            <person name="Marchal K."/>
            <person name="Chen J."/>
        </authorList>
    </citation>
    <scope>NUCLEOTIDE SEQUENCE [LARGE SCALE GENOMIC DNA]</scope>
    <source>
        <tissue evidence="1">Leaf</tissue>
    </source>
</reference>
<evidence type="ECO:0000313" key="2">
    <source>
        <dbReference type="Proteomes" id="UP000607653"/>
    </source>
</evidence>